<evidence type="ECO:0000313" key="5">
    <source>
        <dbReference type="Proteomes" id="UP001432027"/>
    </source>
</evidence>
<dbReference type="Proteomes" id="UP001432027">
    <property type="component" value="Unassembled WGS sequence"/>
</dbReference>
<feature type="non-terminal residue" evidence="4">
    <location>
        <position position="1"/>
    </location>
</feature>
<evidence type="ECO:0000256" key="2">
    <source>
        <dbReference type="SAM" id="SignalP"/>
    </source>
</evidence>
<reference evidence="4" key="1">
    <citation type="submission" date="2023-10" db="EMBL/GenBank/DDBJ databases">
        <title>Genome assembly of Pristionchus species.</title>
        <authorList>
            <person name="Yoshida K."/>
            <person name="Sommer R.J."/>
        </authorList>
    </citation>
    <scope>NUCLEOTIDE SEQUENCE</scope>
    <source>
        <strain evidence="4">RS0144</strain>
    </source>
</reference>
<feature type="domain" description="CX" evidence="3">
    <location>
        <begin position="94"/>
        <end position="152"/>
    </location>
</feature>
<name>A0AAV5SZ18_9BILA</name>
<evidence type="ECO:0000313" key="4">
    <source>
        <dbReference type="EMBL" id="GMS88572.1"/>
    </source>
</evidence>
<organism evidence="4 5">
    <name type="scientific">Pristionchus entomophagus</name>
    <dbReference type="NCBI Taxonomy" id="358040"/>
    <lineage>
        <taxon>Eukaryota</taxon>
        <taxon>Metazoa</taxon>
        <taxon>Ecdysozoa</taxon>
        <taxon>Nematoda</taxon>
        <taxon>Chromadorea</taxon>
        <taxon>Rhabditida</taxon>
        <taxon>Rhabditina</taxon>
        <taxon>Diplogasteromorpha</taxon>
        <taxon>Diplogasteroidea</taxon>
        <taxon>Neodiplogasteridae</taxon>
        <taxon>Pristionchus</taxon>
    </lineage>
</organism>
<keyword evidence="2" id="KW-0732">Signal</keyword>
<dbReference type="PANTHER" id="PTHR47520">
    <property type="entry name" value="CX DOMAIN-CONTAINING PROTEIN-RELATED"/>
    <property type="match status" value="1"/>
</dbReference>
<proteinExistence type="predicted"/>
<keyword evidence="5" id="KW-1185">Reference proteome</keyword>
<feature type="chain" id="PRO_5043809032" description="CX domain-containing protein" evidence="2">
    <location>
        <begin position="21"/>
        <end position="212"/>
    </location>
</feature>
<dbReference type="AlphaFoldDB" id="A0AAV5SZ18"/>
<sequence>ILPLLLSLSFLDALTSYTVSTTTVSSTQPPTPPTHKRINFSPKRAQQGSIEHTVSFREALFTLATPSSVLDQISPTRYTIRDPKTAFKFESLEYYWDWTYLDPSDAFPVVCSNPIEPSDPKLGKVFFVNGSRPREIAWSCPPSHGCCGYECCKETSMGESMIRLILVLVGLAIACFFLLEFLRWCLGCCSRHVPSSPLHKRYTTSSSPRVVV</sequence>
<dbReference type="EMBL" id="BTSX01000003">
    <property type="protein sequence ID" value="GMS88572.1"/>
    <property type="molecule type" value="Genomic_DNA"/>
</dbReference>
<protein>
    <recommendedName>
        <fullName evidence="3">CX domain-containing protein</fullName>
    </recommendedName>
</protein>
<dbReference type="InterPro" id="IPR002619">
    <property type="entry name" value="CX"/>
</dbReference>
<keyword evidence="1" id="KW-0812">Transmembrane</keyword>
<keyword evidence="1" id="KW-1133">Transmembrane helix</keyword>
<dbReference type="Pfam" id="PF01705">
    <property type="entry name" value="CX"/>
    <property type="match status" value="1"/>
</dbReference>
<accession>A0AAV5SZ18</accession>
<gene>
    <name evidence="4" type="ORF">PENTCL1PPCAC_10747</name>
</gene>
<dbReference type="PANTHER" id="PTHR47520:SF13">
    <property type="entry name" value="PROTEIN CBG10012"/>
    <property type="match status" value="1"/>
</dbReference>
<keyword evidence="1" id="KW-0472">Membrane</keyword>
<comment type="caution">
    <text evidence="4">The sequence shown here is derived from an EMBL/GenBank/DDBJ whole genome shotgun (WGS) entry which is preliminary data.</text>
</comment>
<feature type="transmembrane region" description="Helical" evidence="1">
    <location>
        <begin position="161"/>
        <end position="182"/>
    </location>
</feature>
<evidence type="ECO:0000259" key="3">
    <source>
        <dbReference type="Pfam" id="PF01705"/>
    </source>
</evidence>
<evidence type="ECO:0000256" key="1">
    <source>
        <dbReference type="SAM" id="Phobius"/>
    </source>
</evidence>
<feature type="signal peptide" evidence="2">
    <location>
        <begin position="1"/>
        <end position="20"/>
    </location>
</feature>